<keyword evidence="9" id="KW-0732">Signal</keyword>
<keyword evidence="7" id="KW-0472">Membrane</keyword>
<feature type="chain" id="PRO_5026956047" description="MICOS complex subunit MIC13" evidence="9">
    <location>
        <begin position="17"/>
        <end position="115"/>
    </location>
</feature>
<comment type="subunit">
    <text evidence="8">Component of the mitochondrial contact site and cristae organizing system (MICOS) complex.</text>
</comment>
<dbReference type="InterPro" id="IPR026769">
    <property type="entry name" value="Mic13"/>
</dbReference>
<keyword evidence="10" id="KW-1185">Reference proteome</keyword>
<keyword evidence="3" id="KW-0812">Transmembrane</keyword>
<dbReference type="GeneID" id="115633515"/>
<dbReference type="GO" id="GO:0042407">
    <property type="term" value="P:cristae formation"/>
    <property type="evidence" value="ECO:0007669"/>
    <property type="project" value="TreeGrafter"/>
</dbReference>
<comment type="function">
    <text evidence="8">Component of the MICOS complex, a large protein complex of the mitochondrial inner membrane that plays crucial roles in the maintenance of crista junctions, inner membrane architecture, and formation of contact sites to the outer membrane.</text>
</comment>
<dbReference type="Proteomes" id="UP000504634">
    <property type="component" value="Unplaced"/>
</dbReference>
<evidence type="ECO:0000256" key="6">
    <source>
        <dbReference type="ARBA" id="ARBA00023128"/>
    </source>
</evidence>
<keyword evidence="4 8" id="KW-0999">Mitochondrion inner membrane</keyword>
<organism evidence="10 11">
    <name type="scientific">Drosophila lebanonensis</name>
    <name type="common">Fruit fly</name>
    <name type="synonym">Scaptodrosophila lebanonensis</name>
    <dbReference type="NCBI Taxonomy" id="7225"/>
    <lineage>
        <taxon>Eukaryota</taxon>
        <taxon>Metazoa</taxon>
        <taxon>Ecdysozoa</taxon>
        <taxon>Arthropoda</taxon>
        <taxon>Hexapoda</taxon>
        <taxon>Insecta</taxon>
        <taxon>Pterygota</taxon>
        <taxon>Neoptera</taxon>
        <taxon>Endopterygota</taxon>
        <taxon>Diptera</taxon>
        <taxon>Brachycera</taxon>
        <taxon>Muscomorpha</taxon>
        <taxon>Ephydroidea</taxon>
        <taxon>Drosophilidae</taxon>
        <taxon>Scaptodrosophila</taxon>
    </lineage>
</organism>
<evidence type="ECO:0000256" key="2">
    <source>
        <dbReference type="ARBA" id="ARBA00006771"/>
    </source>
</evidence>
<keyword evidence="5" id="KW-1133">Transmembrane helix</keyword>
<evidence type="ECO:0000256" key="4">
    <source>
        <dbReference type="ARBA" id="ARBA00022792"/>
    </source>
</evidence>
<sequence length="115" mass="13715">MIVLVIKLALVAGTFYITKEMGVWSNPDRTSMLYEDAKCQLKPYTDNLMRRYCCWDCEPCIEKEPKPWRESWVDAWNDTIRKCFDALERTPHYCQRFTDDVQRTIDNLIHGDTKE</sequence>
<evidence type="ECO:0000256" key="3">
    <source>
        <dbReference type="ARBA" id="ARBA00022692"/>
    </source>
</evidence>
<comment type="subcellular location">
    <subcellularLocation>
        <location evidence="1 8">Mitochondrion inner membrane</location>
        <topology evidence="1 8">Single-pass membrane protein</topology>
    </subcellularLocation>
</comment>
<name>A0A6J2UEP3_DROLE</name>
<evidence type="ECO:0000256" key="5">
    <source>
        <dbReference type="ARBA" id="ARBA00022989"/>
    </source>
</evidence>
<dbReference type="GO" id="GO:0044284">
    <property type="term" value="C:mitochondrial crista junction"/>
    <property type="evidence" value="ECO:0007669"/>
    <property type="project" value="TreeGrafter"/>
</dbReference>
<protein>
    <recommendedName>
        <fullName evidence="8">MICOS complex subunit MIC13</fullName>
    </recommendedName>
</protein>
<evidence type="ECO:0000256" key="9">
    <source>
        <dbReference type="SAM" id="SignalP"/>
    </source>
</evidence>
<evidence type="ECO:0000256" key="7">
    <source>
        <dbReference type="ARBA" id="ARBA00023136"/>
    </source>
</evidence>
<evidence type="ECO:0000313" key="10">
    <source>
        <dbReference type="Proteomes" id="UP000504634"/>
    </source>
</evidence>
<accession>A0A6J2UEP3</accession>
<feature type="signal peptide" evidence="9">
    <location>
        <begin position="1"/>
        <end position="16"/>
    </location>
</feature>
<gene>
    <name evidence="11" type="primary">LOC115633515</name>
</gene>
<evidence type="ECO:0000313" key="11">
    <source>
        <dbReference type="RefSeq" id="XP_030386839.1"/>
    </source>
</evidence>
<proteinExistence type="inferred from homology"/>
<dbReference type="Pfam" id="PF15884">
    <property type="entry name" value="QIL1"/>
    <property type="match status" value="1"/>
</dbReference>
<dbReference type="PANTHER" id="PTHR31816:SF3">
    <property type="entry name" value="MICOS COMPLEX SUBUNIT MIC13"/>
    <property type="match status" value="1"/>
</dbReference>
<dbReference type="PANTHER" id="PTHR31816">
    <property type="entry name" value="MICOS COMPLEX SUBUNIT MIC13"/>
    <property type="match status" value="1"/>
</dbReference>
<comment type="similarity">
    <text evidence="2 8">Belongs to the MICOS complex subunit Mic13 family.</text>
</comment>
<reference evidence="11" key="1">
    <citation type="submission" date="2025-08" db="UniProtKB">
        <authorList>
            <consortium name="RefSeq"/>
        </authorList>
    </citation>
    <scope>IDENTIFICATION</scope>
    <source>
        <strain evidence="11">11010-0011.00</strain>
        <tissue evidence="11">Whole body</tissue>
    </source>
</reference>
<dbReference type="GO" id="GO:0061617">
    <property type="term" value="C:MICOS complex"/>
    <property type="evidence" value="ECO:0007669"/>
    <property type="project" value="UniProtKB-UniRule"/>
</dbReference>
<dbReference type="OrthoDB" id="5948578at2759"/>
<keyword evidence="6 8" id="KW-0496">Mitochondrion</keyword>
<dbReference type="AlphaFoldDB" id="A0A6J2UEP3"/>
<evidence type="ECO:0000256" key="1">
    <source>
        <dbReference type="ARBA" id="ARBA00004434"/>
    </source>
</evidence>
<dbReference type="RefSeq" id="XP_030386839.1">
    <property type="nucleotide sequence ID" value="XM_030530979.1"/>
</dbReference>
<evidence type="ECO:0000256" key="8">
    <source>
        <dbReference type="RuleBase" id="RU363009"/>
    </source>
</evidence>